<organism evidence="1 2">
    <name type="scientific">Streptomyces chrestomyceticus</name>
    <dbReference type="NCBI Taxonomy" id="68185"/>
    <lineage>
        <taxon>Bacteria</taxon>
        <taxon>Bacillati</taxon>
        <taxon>Actinomycetota</taxon>
        <taxon>Actinomycetes</taxon>
        <taxon>Kitasatosporales</taxon>
        <taxon>Streptomycetaceae</taxon>
        <taxon>Streptomyces</taxon>
    </lineage>
</organism>
<sequence>MTPRAVVALVAGELHELHPAVYDGRRHPVDPAAVEAAERLLRALAEQGVTVAAERAA</sequence>
<evidence type="ECO:0000313" key="1">
    <source>
        <dbReference type="EMBL" id="MEF3114506.1"/>
    </source>
</evidence>
<comment type="caution">
    <text evidence="1">The sequence shown here is derived from an EMBL/GenBank/DDBJ whole genome shotgun (WGS) entry which is preliminary data.</text>
</comment>
<proteinExistence type="predicted"/>
<accession>A0ABU7WSM3</accession>
<dbReference type="Proteomes" id="UP001348265">
    <property type="component" value="Unassembled WGS sequence"/>
</dbReference>
<evidence type="ECO:0000313" key="2">
    <source>
        <dbReference type="Proteomes" id="UP001348265"/>
    </source>
</evidence>
<keyword evidence="2" id="KW-1185">Reference proteome</keyword>
<gene>
    <name evidence="1" type="ORF">RB636_15135</name>
</gene>
<protein>
    <submittedName>
        <fullName evidence="1">Uncharacterized protein</fullName>
    </submittedName>
</protein>
<reference evidence="1 2" key="1">
    <citation type="submission" date="2023-08" db="EMBL/GenBank/DDBJ databases">
        <authorList>
            <person name="Sharma P."/>
            <person name="Verma V."/>
            <person name="Mohan M.K."/>
            <person name="Dubey A.K."/>
        </authorList>
    </citation>
    <scope>NUCLEOTIDE SEQUENCE [LARGE SCALE GENOMIC DNA]</scope>
    <source>
        <strain evidence="1 2">ADP4</strain>
    </source>
</reference>
<dbReference type="EMBL" id="JAVFKM010000006">
    <property type="protein sequence ID" value="MEF3114506.1"/>
    <property type="molecule type" value="Genomic_DNA"/>
</dbReference>
<dbReference type="RefSeq" id="WP_331786936.1">
    <property type="nucleotide sequence ID" value="NZ_JAVFKM010000006.1"/>
</dbReference>
<name>A0ABU7WSM3_9ACTN</name>